<feature type="non-terminal residue" evidence="3">
    <location>
        <position position="1"/>
    </location>
</feature>
<feature type="region of interest" description="Disordered" evidence="1">
    <location>
        <begin position="145"/>
        <end position="172"/>
    </location>
</feature>
<dbReference type="OrthoDB" id="1750196at2759"/>
<evidence type="ECO:0000313" key="3">
    <source>
        <dbReference type="EMBL" id="RDX68803.1"/>
    </source>
</evidence>
<dbReference type="Pfam" id="PF03732">
    <property type="entry name" value="Retrotrans_gag"/>
    <property type="match status" value="1"/>
</dbReference>
<dbReference type="InterPro" id="IPR005162">
    <property type="entry name" value="Retrotrans_gag_dom"/>
</dbReference>
<dbReference type="EMBL" id="QJKJ01012381">
    <property type="protein sequence ID" value="RDX68803.1"/>
    <property type="molecule type" value="Genomic_DNA"/>
</dbReference>
<organism evidence="3 4">
    <name type="scientific">Mucuna pruriens</name>
    <name type="common">Velvet bean</name>
    <name type="synonym">Dolichos pruriens</name>
    <dbReference type="NCBI Taxonomy" id="157652"/>
    <lineage>
        <taxon>Eukaryota</taxon>
        <taxon>Viridiplantae</taxon>
        <taxon>Streptophyta</taxon>
        <taxon>Embryophyta</taxon>
        <taxon>Tracheophyta</taxon>
        <taxon>Spermatophyta</taxon>
        <taxon>Magnoliopsida</taxon>
        <taxon>eudicotyledons</taxon>
        <taxon>Gunneridae</taxon>
        <taxon>Pentapetalae</taxon>
        <taxon>rosids</taxon>
        <taxon>fabids</taxon>
        <taxon>Fabales</taxon>
        <taxon>Fabaceae</taxon>
        <taxon>Papilionoideae</taxon>
        <taxon>50 kb inversion clade</taxon>
        <taxon>NPAAA clade</taxon>
        <taxon>indigoferoid/millettioid clade</taxon>
        <taxon>Phaseoleae</taxon>
        <taxon>Mucuna</taxon>
    </lineage>
</organism>
<name>A0A371ERZ4_MUCPR</name>
<evidence type="ECO:0000256" key="1">
    <source>
        <dbReference type="SAM" id="MobiDB-lite"/>
    </source>
</evidence>
<gene>
    <name evidence="3" type="ORF">CR513_52167</name>
</gene>
<feature type="domain" description="Retrotransposon gag" evidence="2">
    <location>
        <begin position="14"/>
        <end position="56"/>
    </location>
</feature>
<evidence type="ECO:0000313" key="4">
    <source>
        <dbReference type="Proteomes" id="UP000257109"/>
    </source>
</evidence>
<reference evidence="3" key="1">
    <citation type="submission" date="2018-05" db="EMBL/GenBank/DDBJ databases">
        <title>Draft genome of Mucuna pruriens seed.</title>
        <authorList>
            <person name="Nnadi N.E."/>
            <person name="Vos R."/>
            <person name="Hasami M.H."/>
            <person name="Devisetty U.K."/>
            <person name="Aguiy J.C."/>
        </authorList>
    </citation>
    <scope>NUCLEOTIDE SEQUENCE [LARGE SCALE GENOMIC DNA]</scope>
    <source>
        <strain evidence="3">JCA_2017</strain>
    </source>
</reference>
<comment type="caution">
    <text evidence="3">The sequence shown here is derived from an EMBL/GenBank/DDBJ whole genome shotgun (WGS) entry which is preliminary data.</text>
</comment>
<accession>A0A371ERZ4</accession>
<evidence type="ECO:0000259" key="2">
    <source>
        <dbReference type="Pfam" id="PF03732"/>
    </source>
</evidence>
<dbReference type="AlphaFoldDB" id="A0A371ERZ4"/>
<protein>
    <recommendedName>
        <fullName evidence="2">Retrotransposon gag domain-containing protein</fullName>
    </recommendedName>
</protein>
<sequence>MASHAHDNKLLIHFFQESLMGASHRWYMSLEHGRIQIWRDLTEVFHKQYKYNMDMVTDCIQLQNKVKKENEAFMGMLNSPFFEKELVTIFINTLQSPFYDRMIGNISSNFSDLVIIGERVKMGARSGKTVQEIAATNTNKPFIATNKRKEGETDATSPLPKNHIQPRYTYHP</sequence>
<dbReference type="PANTHER" id="PTHR33223:SF8">
    <property type="entry name" value="OS04G0172440 PROTEIN"/>
    <property type="match status" value="1"/>
</dbReference>
<keyword evidence="4" id="KW-1185">Reference proteome</keyword>
<dbReference type="PANTHER" id="PTHR33223">
    <property type="entry name" value="CCHC-TYPE DOMAIN-CONTAINING PROTEIN"/>
    <property type="match status" value="1"/>
</dbReference>
<proteinExistence type="predicted"/>
<dbReference type="Proteomes" id="UP000257109">
    <property type="component" value="Unassembled WGS sequence"/>
</dbReference>